<dbReference type="Proteomes" id="UP000029725">
    <property type="component" value="Unassembled WGS sequence"/>
</dbReference>
<name>A0A098VW55_9MICR</name>
<dbReference type="OrthoDB" id="1111734at2759"/>
<organism evidence="3 4">
    <name type="scientific">Mitosporidium daphniae</name>
    <dbReference type="NCBI Taxonomy" id="1485682"/>
    <lineage>
        <taxon>Eukaryota</taxon>
        <taxon>Fungi</taxon>
        <taxon>Fungi incertae sedis</taxon>
        <taxon>Microsporidia</taxon>
        <taxon>Mitosporidium</taxon>
    </lineage>
</organism>
<gene>
    <name evidence="3" type="ORF">DI09_237p20</name>
</gene>
<feature type="domain" description="Micro-fibrillar-associated protein 1 C-terminal" evidence="2">
    <location>
        <begin position="170"/>
        <end position="252"/>
    </location>
</feature>
<dbReference type="PANTHER" id="PTHR15327">
    <property type="entry name" value="MICROFIBRIL-ASSOCIATED PROTEIN"/>
    <property type="match status" value="1"/>
</dbReference>
<feature type="compositionally biased region" description="Polar residues" evidence="1">
    <location>
        <begin position="48"/>
        <end position="59"/>
    </location>
</feature>
<dbReference type="RefSeq" id="XP_013238392.1">
    <property type="nucleotide sequence ID" value="XM_013382938.1"/>
</dbReference>
<protein>
    <recommendedName>
        <fullName evidence="2">Micro-fibrillar-associated protein 1 C-terminal domain-containing protein</fullName>
    </recommendedName>
</protein>
<proteinExistence type="predicted"/>
<dbReference type="EMBL" id="JMKJ01000152">
    <property type="protein sequence ID" value="KGG51956.1"/>
    <property type="molecule type" value="Genomic_DNA"/>
</dbReference>
<dbReference type="GeneID" id="25259158"/>
<dbReference type="HOGENOM" id="CLU_983821_0_0_1"/>
<dbReference type="InterPro" id="IPR033194">
    <property type="entry name" value="MFAP1"/>
</dbReference>
<sequence>MSHSNLSDRSRIKQDALARLYGTGIDHHAQSPVKLTSPLMSPLDRAPSSGTKVNPTPKFSNKLPFIRKSDRASLKSRVDASISKLHKELAEKTLLVRSQQEIDSYSSYVQLMREDKQRKEATFRGQLTSEELLVDDTDIDGDELAKNEWELRELERIERDLAIAPQPAEEHSNEHASVSGEQAPKTKYRFLQKYYHQGAFFADDSDGILSRDYDLPTESDAVDKTALPEILQVRNFGKRSQSKWKHLSAEDTTSFDGYGWYQKNDPFAESMASRMAGQEHKRS</sequence>
<evidence type="ECO:0000259" key="2">
    <source>
        <dbReference type="Pfam" id="PF06991"/>
    </source>
</evidence>
<keyword evidence="4" id="KW-1185">Reference proteome</keyword>
<evidence type="ECO:0000313" key="3">
    <source>
        <dbReference type="EMBL" id="KGG51956.1"/>
    </source>
</evidence>
<evidence type="ECO:0000256" key="1">
    <source>
        <dbReference type="SAM" id="MobiDB-lite"/>
    </source>
</evidence>
<accession>A0A098VW55</accession>
<dbReference type="AlphaFoldDB" id="A0A098VW55"/>
<evidence type="ECO:0000313" key="4">
    <source>
        <dbReference type="Proteomes" id="UP000029725"/>
    </source>
</evidence>
<comment type="caution">
    <text evidence="3">The sequence shown here is derived from an EMBL/GenBank/DDBJ whole genome shotgun (WGS) entry which is preliminary data.</text>
</comment>
<feature type="region of interest" description="Disordered" evidence="1">
    <location>
        <begin position="27"/>
        <end position="61"/>
    </location>
</feature>
<dbReference type="Pfam" id="PF06991">
    <property type="entry name" value="MFAP1"/>
    <property type="match status" value="2"/>
</dbReference>
<feature type="domain" description="Micro-fibrillar-associated protein 1 C-terminal" evidence="2">
    <location>
        <begin position="64"/>
        <end position="162"/>
    </location>
</feature>
<reference evidence="3 4" key="1">
    <citation type="submission" date="2014-04" db="EMBL/GenBank/DDBJ databases">
        <title>A new species of microsporidia sheds light on the evolution of extreme parasitism.</title>
        <authorList>
            <person name="Haag K.L."/>
            <person name="James T.Y."/>
            <person name="Larsson R."/>
            <person name="Schaer T.M."/>
            <person name="Refardt D."/>
            <person name="Pombert J.-F."/>
            <person name="Ebert D."/>
        </authorList>
    </citation>
    <scope>NUCLEOTIDE SEQUENCE [LARGE SCALE GENOMIC DNA]</scope>
    <source>
        <strain evidence="3 4">UGP3</strain>
        <tissue evidence="3">Spores</tissue>
    </source>
</reference>
<dbReference type="InterPro" id="IPR009730">
    <property type="entry name" value="MFAP1_C"/>
</dbReference>
<dbReference type="VEuPathDB" id="MicrosporidiaDB:DI09_237p20"/>